<dbReference type="Pfam" id="PF02779">
    <property type="entry name" value="Transket_pyr"/>
    <property type="match status" value="1"/>
</dbReference>
<dbReference type="RefSeq" id="WP_014356704.1">
    <property type="nucleotide sequence ID" value="NC_016894.1"/>
</dbReference>
<accession>H6LCW7</accession>
<evidence type="ECO:0000256" key="1">
    <source>
        <dbReference type="ARBA" id="ARBA00001964"/>
    </source>
</evidence>
<name>H6LCW7_ACEWD</name>
<dbReference type="InterPro" id="IPR033248">
    <property type="entry name" value="Transketolase_C"/>
</dbReference>
<dbReference type="HOGENOM" id="CLU_009227_1_1_9"/>
<dbReference type="Pfam" id="PF02780">
    <property type="entry name" value="Transketolase_C"/>
    <property type="match status" value="1"/>
</dbReference>
<gene>
    <name evidence="6" type="primary">tktB4</name>
    <name evidence="6" type="ordered locus">Awo_c23310</name>
</gene>
<dbReference type="PANTHER" id="PTHR43825:SF1">
    <property type="entry name" value="TRANSKETOLASE-LIKE PYRIMIDINE-BINDING DOMAIN-CONTAINING PROTEIN"/>
    <property type="match status" value="1"/>
</dbReference>
<dbReference type="CDD" id="cd07033">
    <property type="entry name" value="TPP_PYR_DXS_TK_like"/>
    <property type="match status" value="1"/>
</dbReference>
<dbReference type="SMART" id="SM00861">
    <property type="entry name" value="Transket_pyr"/>
    <property type="match status" value="1"/>
</dbReference>
<dbReference type="Gene3D" id="3.40.50.970">
    <property type="match status" value="1"/>
</dbReference>
<protein>
    <submittedName>
        <fullName evidence="6">Transketolase subunit B</fullName>
        <ecNumber evidence="6">2.2.1.1</ecNumber>
    </submittedName>
</protein>
<keyword evidence="4" id="KW-0786">Thiamine pyrophosphate</keyword>
<evidence type="ECO:0000313" key="6">
    <source>
        <dbReference type="EMBL" id="AFA49104.1"/>
    </source>
</evidence>
<evidence type="ECO:0000256" key="3">
    <source>
        <dbReference type="ARBA" id="ARBA00022679"/>
    </source>
</evidence>
<reference evidence="7" key="1">
    <citation type="submission" date="2011-07" db="EMBL/GenBank/DDBJ databases">
        <title>Complete genome sequence of Acetobacterium woodii.</title>
        <authorList>
            <person name="Poehlein A."/>
            <person name="Schmidt S."/>
            <person name="Kaster A.-K."/>
            <person name="Goenrich M."/>
            <person name="Vollmers J."/>
            <person name="Thuermer A."/>
            <person name="Gottschalk G."/>
            <person name="Thauer R.K."/>
            <person name="Daniel R."/>
            <person name="Mueller V."/>
        </authorList>
    </citation>
    <scope>NUCLEOTIDE SEQUENCE [LARGE SCALE GENOMIC DNA]</scope>
    <source>
        <strain evidence="7">ATCC 29683 / DSM 1030 / JCM 2381 / KCTC 1655 / WB1</strain>
    </source>
</reference>
<evidence type="ECO:0000313" key="7">
    <source>
        <dbReference type="Proteomes" id="UP000007177"/>
    </source>
</evidence>
<dbReference type="Gene3D" id="3.40.50.920">
    <property type="match status" value="1"/>
</dbReference>
<comment type="similarity">
    <text evidence="2">Belongs to the transketolase family.</text>
</comment>
<dbReference type="EMBL" id="CP002987">
    <property type="protein sequence ID" value="AFA49104.1"/>
    <property type="molecule type" value="Genomic_DNA"/>
</dbReference>
<proteinExistence type="inferred from homology"/>
<evidence type="ECO:0000259" key="5">
    <source>
        <dbReference type="SMART" id="SM00861"/>
    </source>
</evidence>
<evidence type="ECO:0000256" key="4">
    <source>
        <dbReference type="ARBA" id="ARBA00023052"/>
    </source>
</evidence>
<dbReference type="SUPFAM" id="SSF52922">
    <property type="entry name" value="TK C-terminal domain-like"/>
    <property type="match status" value="1"/>
</dbReference>
<dbReference type="eggNOG" id="COG3958">
    <property type="taxonomic scope" value="Bacteria"/>
</dbReference>
<keyword evidence="3 6" id="KW-0808">Transferase</keyword>
<dbReference type="GO" id="GO:0004802">
    <property type="term" value="F:transketolase activity"/>
    <property type="evidence" value="ECO:0007669"/>
    <property type="project" value="UniProtKB-EC"/>
</dbReference>
<reference evidence="6 7" key="2">
    <citation type="journal article" date="2012" name="PLoS ONE">
        <title>An ancient pathway combining carbon dioxide fixation with the generation and utilization of a sodium ion gradient for ATP synthesis.</title>
        <authorList>
            <person name="Poehlein A."/>
            <person name="Schmidt S."/>
            <person name="Kaster A.K."/>
            <person name="Goenrich M."/>
            <person name="Vollmers J."/>
            <person name="Thurmer A."/>
            <person name="Bertsch J."/>
            <person name="Schuchmann K."/>
            <person name="Voigt B."/>
            <person name="Hecker M."/>
            <person name="Daniel R."/>
            <person name="Thauer R.K."/>
            <person name="Gottschalk G."/>
            <person name="Muller V."/>
        </authorList>
    </citation>
    <scope>NUCLEOTIDE SEQUENCE [LARGE SCALE GENOMIC DNA]</scope>
    <source>
        <strain evidence="7">ATCC 29683 / DSM 1030 / JCM 2381 / KCTC 1655 / WB1</strain>
    </source>
</reference>
<dbReference type="InterPro" id="IPR009014">
    <property type="entry name" value="Transketo_C/PFOR_II"/>
</dbReference>
<dbReference type="PROSITE" id="PS00802">
    <property type="entry name" value="TRANSKETOLASE_2"/>
    <property type="match status" value="1"/>
</dbReference>
<dbReference type="EC" id="2.2.1.1" evidence="6"/>
<comment type="cofactor">
    <cofactor evidence="1">
        <name>thiamine diphosphate</name>
        <dbReference type="ChEBI" id="CHEBI:58937"/>
    </cofactor>
</comment>
<dbReference type="InterPro" id="IPR051157">
    <property type="entry name" value="PDH/Transketolase"/>
</dbReference>
<dbReference type="KEGG" id="awo:Awo_c23310"/>
<dbReference type="Proteomes" id="UP000007177">
    <property type="component" value="Chromosome"/>
</dbReference>
<dbReference type="STRING" id="931626.Awo_c23310"/>
<dbReference type="InterPro" id="IPR029061">
    <property type="entry name" value="THDP-binding"/>
</dbReference>
<dbReference type="OrthoDB" id="8732661at2"/>
<dbReference type="AlphaFoldDB" id="H6LCW7"/>
<dbReference type="SUPFAM" id="SSF52518">
    <property type="entry name" value="Thiamin diphosphate-binding fold (THDP-binding)"/>
    <property type="match status" value="1"/>
</dbReference>
<keyword evidence="7" id="KW-1185">Reference proteome</keyword>
<dbReference type="PANTHER" id="PTHR43825">
    <property type="entry name" value="PYRUVATE DEHYDROGENASE E1 COMPONENT"/>
    <property type="match status" value="1"/>
</dbReference>
<dbReference type="InterPro" id="IPR005475">
    <property type="entry name" value="Transketolase-like_Pyr-bd"/>
</dbReference>
<sequence length="312" mass="33868">MSNREKIATREAYGKALAELGKDYGFYVLDADLTKSTMTRFFKEDFPERHFNMGIAEGNMMSVAAGIASMGKPCFASTFAVFAAGRGCEQIRNSICYPNLNVKIGATHAGISVGEDGASHQAVEDLGIMRSIPNMQIIQPCDAVSTRLAVKTALEIDGPFYLRLGRLAVEAVYEEGHCDFQLGKGITLSEGSDLTIITSGLMVQEVLKASQMLKSDGLNCRVIDMHTIKPIDSEIIIKAARETGRIVTVEESNILCGLGSAVAEVVSQQFPCPIKMIGMKDCFGRSGKPLELLDYYGLSAKKIADEIKRFGK</sequence>
<evidence type="ECO:0000256" key="2">
    <source>
        <dbReference type="ARBA" id="ARBA00007131"/>
    </source>
</evidence>
<feature type="domain" description="Transketolase-like pyrimidine-binding" evidence="5">
    <location>
        <begin position="7"/>
        <end position="172"/>
    </location>
</feature>
<dbReference type="FunFam" id="3.40.50.970:FF:000129">
    <property type="entry name" value="Transketolase"/>
    <property type="match status" value="1"/>
</dbReference>
<dbReference type="InterPro" id="IPR020826">
    <property type="entry name" value="Transketolase_BS"/>
</dbReference>
<organism evidence="6 7">
    <name type="scientific">Acetobacterium woodii (strain ATCC 29683 / DSM 1030 / JCM 2381 / KCTC 1655 / WB1)</name>
    <dbReference type="NCBI Taxonomy" id="931626"/>
    <lineage>
        <taxon>Bacteria</taxon>
        <taxon>Bacillati</taxon>
        <taxon>Bacillota</taxon>
        <taxon>Clostridia</taxon>
        <taxon>Eubacteriales</taxon>
        <taxon>Eubacteriaceae</taxon>
        <taxon>Acetobacterium</taxon>
    </lineage>
</organism>